<keyword evidence="1" id="KW-0472">Membrane</keyword>
<organism evidence="2 3">
    <name type="scientific">Christiangramia oceanisediminis</name>
    <dbReference type="NCBI Taxonomy" id="2920386"/>
    <lineage>
        <taxon>Bacteria</taxon>
        <taxon>Pseudomonadati</taxon>
        <taxon>Bacteroidota</taxon>
        <taxon>Flavobacteriia</taxon>
        <taxon>Flavobacteriales</taxon>
        <taxon>Flavobacteriaceae</taxon>
        <taxon>Christiangramia</taxon>
    </lineage>
</organism>
<name>A0A9X2KZ64_9FLAO</name>
<dbReference type="RefSeq" id="WP_241552587.1">
    <property type="nucleotide sequence ID" value="NZ_JANCNS010000003.1"/>
</dbReference>
<dbReference type="EMBL" id="JANCNS010000003">
    <property type="protein sequence ID" value="MCP9200914.1"/>
    <property type="molecule type" value="Genomic_DNA"/>
</dbReference>
<feature type="transmembrane region" description="Helical" evidence="1">
    <location>
        <begin position="7"/>
        <end position="30"/>
    </location>
</feature>
<evidence type="ECO:0000256" key="1">
    <source>
        <dbReference type="SAM" id="Phobius"/>
    </source>
</evidence>
<sequence length="77" mass="9168">MKHNAKVFLIYFISFIVIFSIFRFLIGYLFPDLEHIYLLISTAIITVILSPKLDRAKDGDGTRYQLRWIFKKEPIMK</sequence>
<proteinExistence type="predicted"/>
<gene>
    <name evidence="2" type="ORF">MKO06_13425</name>
</gene>
<protein>
    <submittedName>
        <fullName evidence="2">Uncharacterized protein</fullName>
    </submittedName>
</protein>
<feature type="transmembrane region" description="Helical" evidence="1">
    <location>
        <begin position="36"/>
        <end position="53"/>
    </location>
</feature>
<comment type="caution">
    <text evidence="2">The sequence shown here is derived from an EMBL/GenBank/DDBJ whole genome shotgun (WGS) entry which is preliminary data.</text>
</comment>
<keyword evidence="1" id="KW-0812">Transmembrane</keyword>
<dbReference type="Proteomes" id="UP001155280">
    <property type="component" value="Unassembled WGS sequence"/>
</dbReference>
<keyword evidence="3" id="KW-1185">Reference proteome</keyword>
<evidence type="ECO:0000313" key="2">
    <source>
        <dbReference type="EMBL" id="MCP9200914.1"/>
    </source>
</evidence>
<evidence type="ECO:0000313" key="3">
    <source>
        <dbReference type="Proteomes" id="UP001155280"/>
    </source>
</evidence>
<accession>A0A9X2KZ64</accession>
<keyword evidence="1" id="KW-1133">Transmembrane helix</keyword>
<dbReference type="AlphaFoldDB" id="A0A9X2KZ64"/>
<reference evidence="2" key="1">
    <citation type="submission" date="2022-07" db="EMBL/GenBank/DDBJ databases">
        <title>Gramela sediminis sp. nov., isolated from deep-sea sediment of the Indian Ocean.</title>
        <authorList>
            <person name="Shi H."/>
        </authorList>
    </citation>
    <scope>NUCLEOTIDE SEQUENCE</scope>
    <source>
        <strain evidence="2">GC03-9</strain>
    </source>
</reference>